<feature type="compositionally biased region" description="Polar residues" evidence="1">
    <location>
        <begin position="52"/>
        <end position="68"/>
    </location>
</feature>
<sequence>MNSSTKVWKIRLIPVNTSTHVNLNKVANNQRLTPNLPAEKIREDRELKAPITNMSSNPRVNGLQKLQT</sequence>
<organism evidence="2 3">
    <name type="scientific">Flemingia macrophylla</name>
    <dbReference type="NCBI Taxonomy" id="520843"/>
    <lineage>
        <taxon>Eukaryota</taxon>
        <taxon>Viridiplantae</taxon>
        <taxon>Streptophyta</taxon>
        <taxon>Embryophyta</taxon>
        <taxon>Tracheophyta</taxon>
        <taxon>Spermatophyta</taxon>
        <taxon>Magnoliopsida</taxon>
        <taxon>eudicotyledons</taxon>
        <taxon>Gunneridae</taxon>
        <taxon>Pentapetalae</taxon>
        <taxon>rosids</taxon>
        <taxon>fabids</taxon>
        <taxon>Fabales</taxon>
        <taxon>Fabaceae</taxon>
        <taxon>Papilionoideae</taxon>
        <taxon>50 kb inversion clade</taxon>
        <taxon>NPAAA clade</taxon>
        <taxon>indigoferoid/millettioid clade</taxon>
        <taxon>Phaseoleae</taxon>
        <taxon>Flemingia</taxon>
    </lineage>
</organism>
<proteinExistence type="predicted"/>
<name>A0ABD1N9B2_9FABA</name>
<dbReference type="AlphaFoldDB" id="A0ABD1N9B2"/>
<accession>A0ABD1N9B2</accession>
<comment type="caution">
    <text evidence="2">The sequence shown here is derived from an EMBL/GenBank/DDBJ whole genome shotgun (WGS) entry which is preliminary data.</text>
</comment>
<feature type="compositionally biased region" description="Basic and acidic residues" evidence="1">
    <location>
        <begin position="39"/>
        <end position="48"/>
    </location>
</feature>
<keyword evidence="3" id="KW-1185">Reference proteome</keyword>
<gene>
    <name evidence="2" type="ORF">Fmac_005981</name>
</gene>
<evidence type="ECO:0000256" key="1">
    <source>
        <dbReference type="SAM" id="MobiDB-lite"/>
    </source>
</evidence>
<evidence type="ECO:0000313" key="2">
    <source>
        <dbReference type="EMBL" id="KAL2344696.1"/>
    </source>
</evidence>
<evidence type="ECO:0000313" key="3">
    <source>
        <dbReference type="Proteomes" id="UP001603857"/>
    </source>
</evidence>
<dbReference type="EMBL" id="JBGMDY010000002">
    <property type="protein sequence ID" value="KAL2344696.1"/>
    <property type="molecule type" value="Genomic_DNA"/>
</dbReference>
<feature type="region of interest" description="Disordered" evidence="1">
    <location>
        <begin position="34"/>
        <end position="68"/>
    </location>
</feature>
<protein>
    <submittedName>
        <fullName evidence="2">Uncharacterized protein</fullName>
    </submittedName>
</protein>
<reference evidence="2 3" key="1">
    <citation type="submission" date="2024-08" db="EMBL/GenBank/DDBJ databases">
        <title>Insights into the chromosomal genome structure of Flemingia macrophylla.</title>
        <authorList>
            <person name="Ding Y."/>
            <person name="Zhao Y."/>
            <person name="Bi W."/>
            <person name="Wu M."/>
            <person name="Zhao G."/>
            <person name="Gong Y."/>
            <person name="Li W."/>
            <person name="Zhang P."/>
        </authorList>
    </citation>
    <scope>NUCLEOTIDE SEQUENCE [LARGE SCALE GENOMIC DNA]</scope>
    <source>
        <strain evidence="2">DYQJB</strain>
        <tissue evidence="2">Leaf</tissue>
    </source>
</reference>
<dbReference type="Proteomes" id="UP001603857">
    <property type="component" value="Unassembled WGS sequence"/>
</dbReference>